<dbReference type="EMBL" id="CP046377">
    <property type="protein sequence ID" value="QHQ25831.1"/>
    <property type="molecule type" value="Genomic_DNA"/>
</dbReference>
<evidence type="ECO:0000313" key="2">
    <source>
        <dbReference type="EMBL" id="QHQ25831.1"/>
    </source>
</evidence>
<gene>
    <name evidence="2" type="ORF">GMX10_18685</name>
</gene>
<organism evidence="2 3">
    <name type="scientific">Pectobacterium parvum</name>
    <dbReference type="NCBI Taxonomy" id="2778550"/>
    <lineage>
        <taxon>Bacteria</taxon>
        <taxon>Pseudomonadati</taxon>
        <taxon>Pseudomonadota</taxon>
        <taxon>Gammaproteobacteria</taxon>
        <taxon>Enterobacterales</taxon>
        <taxon>Pectobacteriaceae</taxon>
        <taxon>Pectobacterium</taxon>
    </lineage>
</organism>
<evidence type="ECO:0000256" key="1">
    <source>
        <dbReference type="SAM" id="SignalP"/>
    </source>
</evidence>
<sequence length="140" mass="16265">MEKIKNLILSLILFSSFTATASSPDEQSINKFWESYQLKIIVEMKNKVLPKYYGVFISMKTVVDPQHRVISKFYIFSSSFSELFDSYRDMKNTLRDGLKVEYCSSDNKSILYDHKGTINLVAMDKDGEIHSLFFSKEICE</sequence>
<keyword evidence="1" id="KW-0732">Signal</keyword>
<protein>
    <submittedName>
        <fullName evidence="2">Uncharacterized protein</fullName>
    </submittedName>
</protein>
<feature type="chain" id="PRO_5042973516" evidence="1">
    <location>
        <begin position="22"/>
        <end position="140"/>
    </location>
</feature>
<reference evidence="3" key="1">
    <citation type="submission" date="2019-11" db="EMBL/GenBank/DDBJ databases">
        <authorList>
            <person name="Jee S."/>
        </authorList>
    </citation>
    <scope>NUCLEOTIDE SEQUENCE [LARGE SCALE GENOMIC DNA]</scope>
    <source>
        <strain evidence="3">PZ1</strain>
    </source>
</reference>
<proteinExistence type="predicted"/>
<dbReference type="RefSeq" id="WP_161547002.1">
    <property type="nucleotide sequence ID" value="NZ_CP046377.1"/>
</dbReference>
<dbReference type="Proteomes" id="UP000464054">
    <property type="component" value="Chromosome"/>
</dbReference>
<accession>A0AAP9LE27</accession>
<name>A0AAP9LE27_9GAMM</name>
<feature type="signal peptide" evidence="1">
    <location>
        <begin position="1"/>
        <end position="21"/>
    </location>
</feature>
<dbReference type="AlphaFoldDB" id="A0AAP9LE27"/>
<evidence type="ECO:0000313" key="3">
    <source>
        <dbReference type="Proteomes" id="UP000464054"/>
    </source>
</evidence>